<accession>A0ABR2ZN60</accession>
<feature type="compositionally biased region" description="Basic residues" evidence="1">
    <location>
        <begin position="413"/>
        <end position="422"/>
    </location>
</feature>
<feature type="compositionally biased region" description="Basic residues" evidence="1">
    <location>
        <begin position="325"/>
        <end position="339"/>
    </location>
</feature>
<comment type="caution">
    <text evidence="2">The sequence shown here is derived from an EMBL/GenBank/DDBJ whole genome shotgun (WGS) entry which is preliminary data.</text>
</comment>
<gene>
    <name evidence="2" type="ORF">AAF712_010142</name>
</gene>
<evidence type="ECO:0000256" key="1">
    <source>
        <dbReference type="SAM" id="MobiDB-lite"/>
    </source>
</evidence>
<reference evidence="2 3" key="1">
    <citation type="submission" date="2024-05" db="EMBL/GenBank/DDBJ databases">
        <title>A draft genome resource for the thread blight pathogen Marasmius tenuissimus strain MS-2.</title>
        <authorList>
            <person name="Yulfo-Soto G.E."/>
            <person name="Baruah I.K."/>
            <person name="Amoako-Attah I."/>
            <person name="Bukari Y."/>
            <person name="Meinhardt L.W."/>
            <person name="Bailey B.A."/>
            <person name="Cohen S.P."/>
        </authorList>
    </citation>
    <scope>NUCLEOTIDE SEQUENCE [LARGE SCALE GENOMIC DNA]</scope>
    <source>
        <strain evidence="2 3">MS-2</strain>
    </source>
</reference>
<dbReference type="Proteomes" id="UP001437256">
    <property type="component" value="Unassembled WGS sequence"/>
</dbReference>
<proteinExistence type="predicted"/>
<feature type="compositionally biased region" description="Basic residues" evidence="1">
    <location>
        <begin position="381"/>
        <end position="392"/>
    </location>
</feature>
<dbReference type="EMBL" id="JBBXMP010000090">
    <property type="protein sequence ID" value="KAL0063011.1"/>
    <property type="molecule type" value="Genomic_DNA"/>
</dbReference>
<feature type="region of interest" description="Disordered" evidence="1">
    <location>
        <begin position="177"/>
        <end position="235"/>
    </location>
</feature>
<evidence type="ECO:0000313" key="2">
    <source>
        <dbReference type="EMBL" id="KAL0063011.1"/>
    </source>
</evidence>
<keyword evidence="3" id="KW-1185">Reference proteome</keyword>
<organism evidence="2 3">
    <name type="scientific">Marasmius tenuissimus</name>
    <dbReference type="NCBI Taxonomy" id="585030"/>
    <lineage>
        <taxon>Eukaryota</taxon>
        <taxon>Fungi</taxon>
        <taxon>Dikarya</taxon>
        <taxon>Basidiomycota</taxon>
        <taxon>Agaricomycotina</taxon>
        <taxon>Agaricomycetes</taxon>
        <taxon>Agaricomycetidae</taxon>
        <taxon>Agaricales</taxon>
        <taxon>Marasmiineae</taxon>
        <taxon>Marasmiaceae</taxon>
        <taxon>Marasmius</taxon>
    </lineage>
</organism>
<evidence type="ECO:0000313" key="3">
    <source>
        <dbReference type="Proteomes" id="UP001437256"/>
    </source>
</evidence>
<protein>
    <submittedName>
        <fullName evidence="2">Uncharacterized protein</fullName>
    </submittedName>
</protein>
<feature type="compositionally biased region" description="Low complexity" evidence="1">
    <location>
        <begin position="185"/>
        <end position="203"/>
    </location>
</feature>
<feature type="compositionally biased region" description="Polar residues" evidence="1">
    <location>
        <begin position="207"/>
        <end position="216"/>
    </location>
</feature>
<name>A0ABR2ZN60_9AGAR</name>
<feature type="compositionally biased region" description="Basic and acidic residues" evidence="1">
    <location>
        <begin position="363"/>
        <end position="372"/>
    </location>
</feature>
<feature type="region of interest" description="Disordered" evidence="1">
    <location>
        <begin position="311"/>
        <end position="422"/>
    </location>
</feature>
<sequence>MFGLPAGASGGIGVMFSRDRGAVVMPGINGADRTDTSNKAIFSDYASQHGESWYRFANGTLGREADNGELYLITGFDKSNSWENAVIYNHSATNSCTLAFTTGPGIGVEGRLRLSKTTSDKSSLSQRCSSDETLHNQSLFVRGFRISVRQGMRARFGTRIKIISTYKSSQGEILDKDKSGGIPFGGSTSSGFSGSNDSSRSPGAASFLSSRDSSAGISGGESDTQSREEDDFTPDSKMYHPLIAINDHILNTREDVTLVVTHDDDWISLLDNTQDKGIMPGDSTLIKRLQDRMSVLVNGKGHAKVIANTAPLGEATATSPEPSLKKRGRGRPKGSKNKLVKSYPSAATAGTSSQVNIPRKRERTPEERKAADSGDSDPPPVKKRGRRHRPPKKKLEMSPEGDSPAGADEGEPKRKRRPKSTS</sequence>